<organism evidence="2 3">
    <name type="scientific">Purpureocillium takamizusanense</name>
    <dbReference type="NCBI Taxonomy" id="2060973"/>
    <lineage>
        <taxon>Eukaryota</taxon>
        <taxon>Fungi</taxon>
        <taxon>Dikarya</taxon>
        <taxon>Ascomycota</taxon>
        <taxon>Pezizomycotina</taxon>
        <taxon>Sordariomycetes</taxon>
        <taxon>Hypocreomycetidae</taxon>
        <taxon>Hypocreales</taxon>
        <taxon>Ophiocordycipitaceae</taxon>
        <taxon>Purpureocillium</taxon>
    </lineage>
</organism>
<evidence type="ECO:0000313" key="3">
    <source>
        <dbReference type="Proteomes" id="UP000829364"/>
    </source>
</evidence>
<evidence type="ECO:0000313" key="2">
    <source>
        <dbReference type="EMBL" id="UNI17953.1"/>
    </source>
</evidence>
<dbReference type="AlphaFoldDB" id="A0A9Q8QED1"/>
<protein>
    <submittedName>
        <fullName evidence="2">Uncharacterized protein</fullName>
    </submittedName>
</protein>
<proteinExistence type="predicted"/>
<feature type="region of interest" description="Disordered" evidence="1">
    <location>
        <begin position="68"/>
        <end position="88"/>
    </location>
</feature>
<dbReference type="RefSeq" id="XP_047841434.1">
    <property type="nucleotide sequence ID" value="XM_047985457.1"/>
</dbReference>
<name>A0A9Q8QED1_9HYPO</name>
<feature type="compositionally biased region" description="Pro residues" evidence="1">
    <location>
        <begin position="68"/>
        <end position="87"/>
    </location>
</feature>
<dbReference type="KEGG" id="ptkz:JDV02_004257"/>
<evidence type="ECO:0000256" key="1">
    <source>
        <dbReference type="SAM" id="MobiDB-lite"/>
    </source>
</evidence>
<dbReference type="Proteomes" id="UP000829364">
    <property type="component" value="Chromosome 3"/>
</dbReference>
<dbReference type="GeneID" id="72066212"/>
<sequence length="141" mass="15947">MTDRHMNALRDQINRMLRGQAPLPPTTAATRNQRRKMQSKPLDARESASLYLGALNWTAPVAPPPPPPPMAMLPPPPPPPLPPPPFTPLITTDARMRLFCPEVYGEPRGRTFYELCLDIQIFVESQTSEDVWPKWRIELGI</sequence>
<gene>
    <name evidence="2" type="ORF">JDV02_004257</name>
</gene>
<accession>A0A9Q8QED1</accession>
<reference evidence="2" key="1">
    <citation type="submission" date="2021-11" db="EMBL/GenBank/DDBJ databases">
        <title>Purpureocillium_takamizusanense_genome.</title>
        <authorList>
            <person name="Nguyen N.-H."/>
        </authorList>
    </citation>
    <scope>NUCLEOTIDE SEQUENCE</scope>
    <source>
        <strain evidence="2">PT3</strain>
    </source>
</reference>
<feature type="region of interest" description="Disordered" evidence="1">
    <location>
        <begin position="17"/>
        <end position="43"/>
    </location>
</feature>
<keyword evidence="3" id="KW-1185">Reference proteome</keyword>
<dbReference type="EMBL" id="CP086356">
    <property type="protein sequence ID" value="UNI17953.1"/>
    <property type="molecule type" value="Genomic_DNA"/>
</dbReference>